<keyword evidence="1" id="KW-0812">Transmembrane</keyword>
<protein>
    <recommendedName>
        <fullName evidence="4">DUF1700 domain-containing protein</fullName>
    </recommendedName>
</protein>
<sequence>MTRQAFMARLREGLRGLPQQTINDICADYEAHFAEGEAAGRSEAEVATALGDPSRLAREIRAENSLKRWEEQRSPSGAVGAVFAVLGLGAIDVLILLPILMGIGGALFGIAIGCIAVFFGGGAVFVAGPFTDFPGGIAAAMLGGLGMMAGAASVGAVLTLICIGLVNALVWYGRLHYRLLKPALEPQA</sequence>
<accession>A0A328AF63</accession>
<keyword evidence="3" id="KW-1185">Reference proteome</keyword>
<dbReference type="Proteomes" id="UP000249725">
    <property type="component" value="Unassembled WGS sequence"/>
</dbReference>
<evidence type="ECO:0000313" key="2">
    <source>
        <dbReference type="EMBL" id="RAK52044.1"/>
    </source>
</evidence>
<evidence type="ECO:0008006" key="4">
    <source>
        <dbReference type="Google" id="ProtNLM"/>
    </source>
</evidence>
<dbReference type="OrthoDB" id="9804829at2"/>
<keyword evidence="1" id="KW-1133">Transmembrane helix</keyword>
<dbReference type="AlphaFoldDB" id="A0A328AF63"/>
<organism evidence="2 3">
    <name type="scientific">Phenylobacterium deserti</name>
    <dbReference type="NCBI Taxonomy" id="1914756"/>
    <lineage>
        <taxon>Bacteria</taxon>
        <taxon>Pseudomonadati</taxon>
        <taxon>Pseudomonadota</taxon>
        <taxon>Alphaproteobacteria</taxon>
        <taxon>Caulobacterales</taxon>
        <taxon>Caulobacteraceae</taxon>
        <taxon>Phenylobacterium</taxon>
    </lineage>
</organism>
<keyword evidence="1" id="KW-0472">Membrane</keyword>
<feature type="transmembrane region" description="Helical" evidence="1">
    <location>
        <begin position="106"/>
        <end position="127"/>
    </location>
</feature>
<dbReference type="Pfam" id="PF22564">
    <property type="entry name" value="HAAS"/>
    <property type="match status" value="1"/>
</dbReference>
<comment type="caution">
    <text evidence="2">The sequence shown here is derived from an EMBL/GenBank/DDBJ whole genome shotgun (WGS) entry which is preliminary data.</text>
</comment>
<evidence type="ECO:0000313" key="3">
    <source>
        <dbReference type="Proteomes" id="UP000249725"/>
    </source>
</evidence>
<evidence type="ECO:0000256" key="1">
    <source>
        <dbReference type="SAM" id="Phobius"/>
    </source>
</evidence>
<reference evidence="3" key="1">
    <citation type="submission" date="2018-05" db="EMBL/GenBank/DDBJ databases">
        <authorList>
            <person name="Li X."/>
        </authorList>
    </citation>
    <scope>NUCLEOTIDE SEQUENCE [LARGE SCALE GENOMIC DNA]</scope>
    <source>
        <strain evidence="3">YIM 73061</strain>
    </source>
</reference>
<proteinExistence type="predicted"/>
<gene>
    <name evidence="2" type="ORF">DJ018_12855</name>
</gene>
<feature type="transmembrane region" description="Helical" evidence="1">
    <location>
        <begin position="77"/>
        <end position="100"/>
    </location>
</feature>
<dbReference type="EMBL" id="QFYR01000003">
    <property type="protein sequence ID" value="RAK52044.1"/>
    <property type="molecule type" value="Genomic_DNA"/>
</dbReference>
<dbReference type="RefSeq" id="WP_111515368.1">
    <property type="nucleotide sequence ID" value="NZ_QFYR01000003.1"/>
</dbReference>
<feature type="transmembrane region" description="Helical" evidence="1">
    <location>
        <begin position="139"/>
        <end position="172"/>
    </location>
</feature>
<name>A0A328AF63_9CAUL</name>